<dbReference type="OrthoDB" id="2240431at2"/>
<proteinExistence type="predicted"/>
<dbReference type="Proteomes" id="UP000269374">
    <property type="component" value="Chromosome"/>
</dbReference>
<reference evidence="1 2" key="1">
    <citation type="submission" date="2018-09" db="EMBL/GenBank/DDBJ databases">
        <title>Genome sequencing of strain 1JSPR-7.</title>
        <authorList>
            <person name="Heo J."/>
            <person name="Kim S.-J."/>
            <person name="Kwon S.-W."/>
        </authorList>
    </citation>
    <scope>NUCLEOTIDE SEQUENCE [LARGE SCALE GENOMIC DNA]</scope>
    <source>
        <strain evidence="1 2">1JSPR-7</strain>
    </source>
</reference>
<sequence>MDLEEQFFQLEKLDNFSAVPAISKTEITDPLILSKINNLLVTTGKNIQAIEHSKVMAQQNQKLLKDVYRVTIPKGTELLTKNSGQTTGLLVKEGTRNSIKGFANLEKINLTELASGINPATAAFEVASMVTAQHYMAEIETELKAINGKLDALVNLQKNDIVGNLKSISQEVENLSKYSSENILDKDTRNIKRKSIEDFRVQVNKEFQKSNDFLNQNVEFLNSEDLKIKEEHIADFQFWTQIQTFSLNLLEELAKLEFQYSSKNSNARKQAFSIYEKNIEKAQNIIKQIEAYSIYHSGIKSIQSKLSGWGQKKIDEKINFPIRSLQNIKYMKFDSEKLIALESNSVELILEDGKVYYLPEKIEEK</sequence>
<evidence type="ECO:0000313" key="1">
    <source>
        <dbReference type="EMBL" id="AYG00990.1"/>
    </source>
</evidence>
<name>A0A387BJ87_9LACT</name>
<keyword evidence="2" id="KW-1185">Reference proteome</keyword>
<dbReference type="EMBL" id="CP032627">
    <property type="protein sequence ID" value="AYG00990.1"/>
    <property type="molecule type" value="Genomic_DNA"/>
</dbReference>
<dbReference type="AlphaFoldDB" id="A0A387BJ87"/>
<dbReference type="KEGG" id="lact:D7I46_07755"/>
<dbReference type="RefSeq" id="WP_120772373.1">
    <property type="nucleotide sequence ID" value="NZ_CP032627.1"/>
</dbReference>
<evidence type="ECO:0000313" key="2">
    <source>
        <dbReference type="Proteomes" id="UP000269374"/>
    </source>
</evidence>
<organism evidence="1 2">
    <name type="scientific">Lactococcus allomyrinae</name>
    <dbReference type="NCBI Taxonomy" id="2419773"/>
    <lineage>
        <taxon>Bacteria</taxon>
        <taxon>Bacillati</taxon>
        <taxon>Bacillota</taxon>
        <taxon>Bacilli</taxon>
        <taxon>Lactobacillales</taxon>
        <taxon>Streptococcaceae</taxon>
        <taxon>Lactococcus</taxon>
    </lineage>
</organism>
<protein>
    <submittedName>
        <fullName evidence="1">Uncharacterized protein</fullName>
    </submittedName>
</protein>
<gene>
    <name evidence="1" type="ORF">D7I46_07755</name>
</gene>
<accession>A0A387BJ87</accession>